<dbReference type="InterPro" id="IPR036188">
    <property type="entry name" value="FAD/NAD-bd_sf"/>
</dbReference>
<comment type="subcellular location">
    <subcellularLocation>
        <location evidence="1">Cytoplasm</location>
    </subcellularLocation>
</comment>
<feature type="binding site" evidence="14">
    <location>
        <position position="279"/>
    </location>
    <ligand>
        <name>NAD(+)</name>
        <dbReference type="ChEBI" id="CHEBI:57540"/>
    </ligand>
</feature>
<dbReference type="OrthoDB" id="9800167at2"/>
<feature type="domain" description="FAD/NAD(P)-binding" evidence="18">
    <location>
        <begin position="5"/>
        <end position="334"/>
    </location>
</feature>
<dbReference type="SUPFAM" id="SSF51905">
    <property type="entry name" value="FAD/NAD(P)-binding domain"/>
    <property type="match status" value="1"/>
</dbReference>
<evidence type="ECO:0000256" key="15">
    <source>
        <dbReference type="PIRSR" id="PIRSR000350-4"/>
    </source>
</evidence>
<evidence type="ECO:0000256" key="4">
    <source>
        <dbReference type="ARBA" id="ARBA00016961"/>
    </source>
</evidence>
<feature type="domain" description="Pyridine nucleotide-disulphide oxidoreductase dimerisation" evidence="17">
    <location>
        <begin position="354"/>
        <end position="463"/>
    </location>
</feature>
<dbReference type="InterPro" id="IPR050151">
    <property type="entry name" value="Class-I_Pyr_Nuc-Dis_Oxidored"/>
</dbReference>
<gene>
    <name evidence="20" type="primary">lpdA</name>
    <name evidence="19" type="ORF">AB447_211100</name>
    <name evidence="20" type="ORF">P8828_08255</name>
</gene>
<comment type="caution">
    <text evidence="19">The sequence shown here is derived from an EMBL/GenBank/DDBJ whole genome shotgun (WGS) entry which is preliminary data.</text>
</comment>
<evidence type="ECO:0000256" key="8">
    <source>
        <dbReference type="ARBA" id="ARBA00023002"/>
    </source>
</evidence>
<dbReference type="EC" id="1.8.1.4" evidence="3 16"/>
<feature type="binding site" evidence="14">
    <location>
        <position position="211"/>
    </location>
    <ligand>
        <name>NAD(+)</name>
        <dbReference type="ChEBI" id="CHEBI:57540"/>
    </ligand>
</feature>
<reference evidence="19" key="2">
    <citation type="submission" date="2015-10" db="EMBL/GenBank/DDBJ databases">
        <authorList>
            <person name="Gilbert D.G."/>
        </authorList>
    </citation>
    <scope>NUCLEOTIDE SEQUENCE</scope>
    <source>
        <strain evidence="19">GO-13</strain>
    </source>
</reference>
<keyword evidence="22" id="KW-1185">Reference proteome</keyword>
<dbReference type="InterPro" id="IPR016156">
    <property type="entry name" value="FAD/NAD-linked_Rdtase_dimer_sf"/>
</dbReference>
<evidence type="ECO:0000256" key="3">
    <source>
        <dbReference type="ARBA" id="ARBA00012608"/>
    </source>
</evidence>
<dbReference type="RefSeq" id="WP_048353346.1">
    <property type="nucleotide sequence ID" value="NZ_CP023481.1"/>
</dbReference>
<dbReference type="PANTHER" id="PTHR22912:SF217">
    <property type="entry name" value="DIHYDROLIPOYL DEHYDROGENASE"/>
    <property type="match status" value="1"/>
</dbReference>
<keyword evidence="7 14" id="KW-0274">FAD</keyword>
<feature type="binding site" evidence="14">
    <location>
        <position position="51"/>
    </location>
    <ligand>
        <name>FAD</name>
        <dbReference type="ChEBI" id="CHEBI:57692"/>
    </ligand>
</feature>
<dbReference type="PRINTS" id="PR00411">
    <property type="entry name" value="PNDRDTASEI"/>
</dbReference>
<dbReference type="PROSITE" id="PS00076">
    <property type="entry name" value="PYRIDINE_REDOX_1"/>
    <property type="match status" value="1"/>
</dbReference>
<accession>A0A0J6HQ44</accession>
<evidence type="ECO:0000256" key="2">
    <source>
        <dbReference type="ARBA" id="ARBA00007532"/>
    </source>
</evidence>
<reference evidence="19 21" key="1">
    <citation type="journal article" date="2015" name="Int. J. Syst. Evol. Microbiol.">
        <title>Bacillus glycinifermentans sp. nov., isolated from fermented soybean paste.</title>
        <authorList>
            <person name="Kim S.J."/>
            <person name="Dunlap C.A."/>
            <person name="Kwon S.W."/>
            <person name="Rooney A.P."/>
        </authorList>
    </citation>
    <scope>NUCLEOTIDE SEQUENCE [LARGE SCALE GENOMIC DNA]</scope>
    <source>
        <strain evidence="19 21">GO-13</strain>
    </source>
</reference>
<feature type="binding site" evidence="14">
    <location>
        <begin position="151"/>
        <end position="153"/>
    </location>
    <ligand>
        <name>FAD</name>
        <dbReference type="ChEBI" id="CHEBI:57692"/>
    </ligand>
</feature>
<organism evidence="19 21">
    <name type="scientific">Bacillus glycinifermentans</name>
    <dbReference type="NCBI Taxonomy" id="1664069"/>
    <lineage>
        <taxon>Bacteria</taxon>
        <taxon>Bacillati</taxon>
        <taxon>Bacillota</taxon>
        <taxon>Bacilli</taxon>
        <taxon>Bacillales</taxon>
        <taxon>Bacillaceae</taxon>
        <taxon>Bacillus</taxon>
    </lineage>
</organism>
<dbReference type="Gene3D" id="3.30.390.30">
    <property type="match status" value="1"/>
</dbReference>
<evidence type="ECO:0000256" key="9">
    <source>
        <dbReference type="ARBA" id="ARBA00023027"/>
    </source>
</evidence>
<comment type="catalytic activity">
    <reaction evidence="12 16">
        <text>N(6)-[(R)-dihydrolipoyl]-L-lysyl-[protein] + NAD(+) = N(6)-[(R)-lipoyl]-L-lysyl-[protein] + NADH + H(+)</text>
        <dbReference type="Rhea" id="RHEA:15045"/>
        <dbReference type="Rhea" id="RHEA-COMP:10474"/>
        <dbReference type="Rhea" id="RHEA-COMP:10475"/>
        <dbReference type="ChEBI" id="CHEBI:15378"/>
        <dbReference type="ChEBI" id="CHEBI:57540"/>
        <dbReference type="ChEBI" id="CHEBI:57945"/>
        <dbReference type="ChEBI" id="CHEBI:83099"/>
        <dbReference type="ChEBI" id="CHEBI:83100"/>
        <dbReference type="EC" id="1.8.1.4"/>
    </reaction>
</comment>
<keyword evidence="10" id="KW-1015">Disulfide bond</keyword>
<evidence type="ECO:0000313" key="21">
    <source>
        <dbReference type="Proteomes" id="UP000036168"/>
    </source>
</evidence>
<dbReference type="STRING" id="1664069.BGLY_2861"/>
<dbReference type="EMBL" id="JARRTL010000008">
    <property type="protein sequence ID" value="MEC0484842.1"/>
    <property type="molecule type" value="Genomic_DNA"/>
</dbReference>
<dbReference type="PRINTS" id="PR00368">
    <property type="entry name" value="FADPNR"/>
</dbReference>
<dbReference type="PANTHER" id="PTHR22912">
    <property type="entry name" value="DISULFIDE OXIDOREDUCTASE"/>
    <property type="match status" value="1"/>
</dbReference>
<dbReference type="AlphaFoldDB" id="A0A0J6HQ44"/>
<evidence type="ECO:0000256" key="1">
    <source>
        <dbReference type="ARBA" id="ARBA00004496"/>
    </source>
</evidence>
<evidence type="ECO:0000256" key="13">
    <source>
        <dbReference type="PIRSR" id="PIRSR000350-2"/>
    </source>
</evidence>
<dbReference type="NCBIfam" id="TIGR01350">
    <property type="entry name" value="lipoamide_DH"/>
    <property type="match status" value="1"/>
</dbReference>
<keyword evidence="6 16" id="KW-0285">Flavoprotein</keyword>
<evidence type="ECO:0000313" key="20">
    <source>
        <dbReference type="EMBL" id="MEC0484842.1"/>
    </source>
</evidence>
<dbReference type="SUPFAM" id="SSF55424">
    <property type="entry name" value="FAD/NAD-linked reductases, dimerisation (C-terminal) domain"/>
    <property type="match status" value="1"/>
</dbReference>
<evidence type="ECO:0000256" key="7">
    <source>
        <dbReference type="ARBA" id="ARBA00022827"/>
    </source>
</evidence>
<keyword evidence="11 16" id="KW-0676">Redox-active center</keyword>
<dbReference type="GO" id="GO:0005737">
    <property type="term" value="C:cytoplasm"/>
    <property type="evidence" value="ECO:0007669"/>
    <property type="project" value="UniProtKB-SubCell"/>
</dbReference>
<evidence type="ECO:0000256" key="5">
    <source>
        <dbReference type="ARBA" id="ARBA00022490"/>
    </source>
</evidence>
<feature type="active site" description="Proton acceptor" evidence="13">
    <location>
        <position position="452"/>
    </location>
</feature>
<proteinExistence type="inferred from homology"/>
<comment type="similarity">
    <text evidence="2 16">Belongs to the class-I pyridine nucleotide-disulfide oxidoreductase family.</text>
</comment>
<dbReference type="GO" id="GO:0006103">
    <property type="term" value="P:2-oxoglutarate metabolic process"/>
    <property type="evidence" value="ECO:0007669"/>
    <property type="project" value="TreeGrafter"/>
</dbReference>
<sequence>MATEYDLVILGGGTGGYVAAIRASQLGLKTAVVEKQKLGGTCLHKGCIPSKALLRSAEVYRTAKKAEEFGVMIPEVNLQFSRVQSRKQKIVDQLYNGVKHLMKKGKIDVYEGIGRILGPSIFSPMPGTVSVEMANGGENEMLVPKNVIIATGSRPRPLPGLEPDGERVLSSDEALELEKLPASIVIVGGGVIGIEWASMLNDFGVDVTVIEYAERILPTEDADISKEMQTRLTKKGIKIITGAKVLPDSLEKGEGISIQAEKDGETLALSAEKMLISVGRQANIEGIGLENTDIEVKNGFISTNNMYQTKESHIYAIGDVIGGLQLAHVASHEGITAVEHIAGEEPHQMDYSLVSKCIYSSPEAASVGLTEEEAKAEGRNMKVGKFPFQAIGKALVYGETEGFVKIVADKDTDDILGIHMIGPHVTDMISEAGLAKVLDATPWEIGQTIHPHPTLSEAIGEAALAVDGKAIHF</sequence>
<evidence type="ECO:0000256" key="14">
    <source>
        <dbReference type="PIRSR" id="PIRSR000350-3"/>
    </source>
</evidence>
<protein>
    <recommendedName>
        <fullName evidence="4 16">Dihydrolipoyl dehydrogenase</fullName>
        <ecNumber evidence="3 16">1.8.1.4</ecNumber>
    </recommendedName>
</protein>
<comment type="cofactor">
    <cofactor evidence="14 16">
        <name>FAD</name>
        <dbReference type="ChEBI" id="CHEBI:57692"/>
    </cofactor>
    <text evidence="14 16">Binds 1 FAD per subunit.</text>
</comment>
<dbReference type="Pfam" id="PF07992">
    <property type="entry name" value="Pyr_redox_2"/>
    <property type="match status" value="1"/>
</dbReference>
<dbReference type="Proteomes" id="UP001341297">
    <property type="component" value="Unassembled WGS sequence"/>
</dbReference>
<dbReference type="InterPro" id="IPR023753">
    <property type="entry name" value="FAD/NAD-binding_dom"/>
</dbReference>
<dbReference type="GO" id="GO:0050660">
    <property type="term" value="F:flavin adenine dinucleotide binding"/>
    <property type="evidence" value="ECO:0007669"/>
    <property type="project" value="InterPro"/>
</dbReference>
<feature type="binding site" evidence="14">
    <location>
        <position position="319"/>
    </location>
    <ligand>
        <name>FAD</name>
        <dbReference type="ChEBI" id="CHEBI:57692"/>
    </ligand>
</feature>
<feature type="binding site" evidence="14">
    <location>
        <position position="114"/>
    </location>
    <ligand>
        <name>FAD</name>
        <dbReference type="ChEBI" id="CHEBI:57692"/>
    </ligand>
</feature>
<evidence type="ECO:0000313" key="19">
    <source>
        <dbReference type="EMBL" id="KRT95065.1"/>
    </source>
</evidence>
<dbReference type="InterPro" id="IPR004099">
    <property type="entry name" value="Pyr_nucl-diS_OxRdtase_dimer"/>
</dbReference>
<evidence type="ECO:0000256" key="16">
    <source>
        <dbReference type="RuleBase" id="RU003692"/>
    </source>
</evidence>
<dbReference type="PATRIC" id="fig|1664069.3.peg.343"/>
<evidence type="ECO:0000256" key="11">
    <source>
        <dbReference type="ARBA" id="ARBA00023284"/>
    </source>
</evidence>
<feature type="binding site" evidence="14">
    <location>
        <begin position="188"/>
        <end position="195"/>
    </location>
    <ligand>
        <name>NAD(+)</name>
        <dbReference type="ChEBI" id="CHEBI:57540"/>
    </ligand>
</feature>
<keyword evidence="8 16" id="KW-0560">Oxidoreductase</keyword>
<dbReference type="PIRSF" id="PIRSF000350">
    <property type="entry name" value="Mercury_reductase_MerA"/>
    <property type="match status" value="1"/>
</dbReference>
<evidence type="ECO:0000259" key="17">
    <source>
        <dbReference type="Pfam" id="PF02852"/>
    </source>
</evidence>
<evidence type="ECO:0000313" key="22">
    <source>
        <dbReference type="Proteomes" id="UP001341297"/>
    </source>
</evidence>
<keyword evidence="9 14" id="KW-0520">NAD</keyword>
<dbReference type="Pfam" id="PF02852">
    <property type="entry name" value="Pyr_redox_dim"/>
    <property type="match status" value="1"/>
</dbReference>
<comment type="miscellaneous">
    <text evidence="16">The active site is a redox-active disulfide bond.</text>
</comment>
<keyword evidence="14" id="KW-0547">Nucleotide-binding</keyword>
<name>A0A0J6HQ44_9BACI</name>
<reference evidence="20 22" key="3">
    <citation type="submission" date="2023-03" db="EMBL/GenBank/DDBJ databases">
        <title>Agriculturally important microbes genome sequencing.</title>
        <authorList>
            <person name="Dunlap C."/>
        </authorList>
    </citation>
    <scope>NUCLEOTIDE SEQUENCE [LARGE SCALE GENOMIC DNA]</scope>
    <source>
        <strain evidence="20 22">CBP-3203</strain>
    </source>
</reference>
<dbReference type="InterPro" id="IPR006258">
    <property type="entry name" value="Lipoamide_DH"/>
</dbReference>
<evidence type="ECO:0000256" key="12">
    <source>
        <dbReference type="ARBA" id="ARBA00049187"/>
    </source>
</evidence>
<dbReference type="InterPro" id="IPR012999">
    <property type="entry name" value="Pyr_OxRdtase_I_AS"/>
</dbReference>
<keyword evidence="5" id="KW-0963">Cytoplasm</keyword>
<dbReference type="Proteomes" id="UP000036168">
    <property type="component" value="Unassembled WGS sequence"/>
</dbReference>
<evidence type="ECO:0000259" key="18">
    <source>
        <dbReference type="Pfam" id="PF07992"/>
    </source>
</evidence>
<dbReference type="EMBL" id="LECW02000004">
    <property type="protein sequence ID" value="KRT95065.1"/>
    <property type="molecule type" value="Genomic_DNA"/>
</dbReference>
<dbReference type="InterPro" id="IPR001100">
    <property type="entry name" value="Pyr_nuc-diS_OxRdtase"/>
</dbReference>
<dbReference type="FunFam" id="3.30.390.30:FF:000001">
    <property type="entry name" value="Dihydrolipoyl dehydrogenase"/>
    <property type="match status" value="1"/>
</dbReference>
<dbReference type="Gene3D" id="3.50.50.60">
    <property type="entry name" value="FAD/NAD(P)-binding domain"/>
    <property type="match status" value="2"/>
</dbReference>
<evidence type="ECO:0000256" key="6">
    <source>
        <dbReference type="ARBA" id="ARBA00022630"/>
    </source>
</evidence>
<evidence type="ECO:0000256" key="10">
    <source>
        <dbReference type="ARBA" id="ARBA00023157"/>
    </source>
</evidence>
<accession>A0A0J6H599</accession>
<dbReference type="GO" id="GO:0004148">
    <property type="term" value="F:dihydrolipoyl dehydrogenase (NADH) activity"/>
    <property type="evidence" value="ECO:0007669"/>
    <property type="project" value="UniProtKB-EC"/>
</dbReference>
<feature type="disulfide bond" description="Redox-active" evidence="15">
    <location>
        <begin position="42"/>
        <end position="47"/>
    </location>
</feature>